<dbReference type="VEuPathDB" id="FungiDB:BD410DRAFT_810033"/>
<feature type="region of interest" description="Disordered" evidence="1">
    <location>
        <begin position="528"/>
        <end position="614"/>
    </location>
</feature>
<protein>
    <submittedName>
        <fullName evidence="2">Uncharacterized protein</fullName>
    </submittedName>
</protein>
<name>A0A4Y7PFA7_9AGAM</name>
<feature type="compositionally biased region" description="Low complexity" evidence="1">
    <location>
        <begin position="579"/>
        <end position="594"/>
    </location>
</feature>
<feature type="compositionally biased region" description="Polar residues" evidence="1">
    <location>
        <begin position="757"/>
        <end position="769"/>
    </location>
</feature>
<evidence type="ECO:0000313" key="2">
    <source>
        <dbReference type="EMBL" id="TDL14057.1"/>
    </source>
</evidence>
<dbReference type="Proteomes" id="UP000294933">
    <property type="component" value="Unassembled WGS sequence"/>
</dbReference>
<feature type="compositionally biased region" description="Polar residues" evidence="1">
    <location>
        <begin position="600"/>
        <end position="609"/>
    </location>
</feature>
<proteinExistence type="predicted"/>
<reference evidence="2 3" key="1">
    <citation type="submission" date="2018-06" db="EMBL/GenBank/DDBJ databases">
        <title>A transcriptomic atlas of mushroom development highlights an independent origin of complex multicellularity.</title>
        <authorList>
            <consortium name="DOE Joint Genome Institute"/>
            <person name="Krizsan K."/>
            <person name="Almasi E."/>
            <person name="Merenyi Z."/>
            <person name="Sahu N."/>
            <person name="Viragh M."/>
            <person name="Koszo T."/>
            <person name="Mondo S."/>
            <person name="Kiss B."/>
            <person name="Balint B."/>
            <person name="Kues U."/>
            <person name="Barry K."/>
            <person name="Hegedus J.C."/>
            <person name="Henrissat B."/>
            <person name="Johnson J."/>
            <person name="Lipzen A."/>
            <person name="Ohm R."/>
            <person name="Nagy I."/>
            <person name="Pangilinan J."/>
            <person name="Yan J."/>
            <person name="Xiong Y."/>
            <person name="Grigoriev I.V."/>
            <person name="Hibbett D.S."/>
            <person name="Nagy L.G."/>
        </authorList>
    </citation>
    <scope>NUCLEOTIDE SEQUENCE [LARGE SCALE GENOMIC DNA]</scope>
    <source>
        <strain evidence="2 3">SZMC22713</strain>
    </source>
</reference>
<sequence>MGVSLQPTHKAQSTRYTPLEFESEVLFTFIWRECISATPVRHDPEGRVAFIHNCRARGLRPYWGEILGQEENIDNKTYVGYDASDEEDPDVAAEGYASVDMTEVIRIFKEFRRFDHTDDNWRASAPYKAILRHGRVLRDACRYEEHRERFLASASTLVDFEEEHEVSFKETIEAMFVALGNRPAMSLDGFDRIIEVLVRFYMVGRTESRASTPADSEDKVERVEVEAVLQQILDVYILCGAFRDNGQWIHDNQMGDFTEALTNVRQALLRARMREKLLNAYPRLWEALQNFAKNVADYTLDTVMNHPKVEEVCLGMDKRRYSQAFGLLQEYFTEGHNRLASFTRVTRLAPWPSSARGHSPNHGGTPPPGSTADDEIHHGDTPPLNSPLTPLDSTADDESQHGGLDSAEDETITPPPTHSYAATIIDLVSLHKMAVKFQAGVEWDGVEDPPTFKDLLTREITSRFDRVITGLDFLKKEVVDETWWHIAENQACPEPLMSDHDYQNAVDTVAAFFDKMFAKYQDAKKLGGSFRSTESPPSGSHGQSGGITPVKSTGPNEKPASRQSGGIPPAKNTAPEQTPASPKSGGMPPSKPKGLANPPSEASTSSSNKGRTRKTEIELVTVSDVADVFKLAHKLWKCRKEEDFDQPEELKRGLLQVARALRSSTKRAELLNDHDLLLTNMLPTFSEDVAEDVWDELQDRLSCDMEEAEWLRTIQQFARFFEDAWARQNKHVKPLARKRGAQGKGNSAAAGKGGAPLTQTNNPQSSEPVISSAPAISPKGTLTATVSSEPVNASAPATTPQSQLSATVASLAKSLVVLIMSFHHGEHPDANDANIKILSGLHGLLFATLQQTATFFEHLGTLDEKVLRDLFWALRPFVLGHQFYHPAAAACLEEHAITIPAADIHQRLKSLGVDPA</sequence>
<dbReference type="EMBL" id="ML170399">
    <property type="protein sequence ID" value="TDL14057.1"/>
    <property type="molecule type" value="Genomic_DNA"/>
</dbReference>
<feature type="compositionally biased region" description="Basic residues" evidence="1">
    <location>
        <begin position="732"/>
        <end position="741"/>
    </location>
</feature>
<evidence type="ECO:0000256" key="1">
    <source>
        <dbReference type="SAM" id="MobiDB-lite"/>
    </source>
</evidence>
<keyword evidence="3" id="KW-1185">Reference proteome</keyword>
<feature type="region of interest" description="Disordered" evidence="1">
    <location>
        <begin position="351"/>
        <end position="418"/>
    </location>
</feature>
<gene>
    <name evidence="2" type="ORF">BD410DRAFT_810033</name>
</gene>
<dbReference type="AlphaFoldDB" id="A0A4Y7PFA7"/>
<feature type="region of interest" description="Disordered" evidence="1">
    <location>
        <begin position="732"/>
        <end position="776"/>
    </location>
</feature>
<evidence type="ECO:0000313" key="3">
    <source>
        <dbReference type="Proteomes" id="UP000294933"/>
    </source>
</evidence>
<accession>A0A4Y7PFA7</accession>
<organism evidence="2 3">
    <name type="scientific">Rickenella mellea</name>
    <dbReference type="NCBI Taxonomy" id="50990"/>
    <lineage>
        <taxon>Eukaryota</taxon>
        <taxon>Fungi</taxon>
        <taxon>Dikarya</taxon>
        <taxon>Basidiomycota</taxon>
        <taxon>Agaricomycotina</taxon>
        <taxon>Agaricomycetes</taxon>
        <taxon>Hymenochaetales</taxon>
        <taxon>Rickenellaceae</taxon>
        <taxon>Rickenella</taxon>
    </lineage>
</organism>